<comment type="caution">
    <text evidence="6">The sequence shown here is derived from an EMBL/GenBank/DDBJ whole genome shotgun (WGS) entry which is preliminary data.</text>
</comment>
<dbReference type="PANTHER" id="PTHR45947">
    <property type="entry name" value="SULFOQUINOVOSYL TRANSFERASE SQD2"/>
    <property type="match status" value="1"/>
</dbReference>
<dbReference type="GO" id="GO:0016757">
    <property type="term" value="F:glycosyltransferase activity"/>
    <property type="evidence" value="ECO:0007669"/>
    <property type="project" value="UniProtKB-KW"/>
</dbReference>
<name>A0ABV8Q9U2_9MICO</name>
<evidence type="ECO:0000259" key="4">
    <source>
        <dbReference type="Pfam" id="PF00534"/>
    </source>
</evidence>
<protein>
    <recommendedName>
        <fullName evidence="1">D-inositol 3-phosphate glycosyltransferase</fullName>
    </recommendedName>
</protein>
<dbReference type="Pfam" id="PF00534">
    <property type="entry name" value="Glycos_transf_1"/>
    <property type="match status" value="1"/>
</dbReference>
<evidence type="ECO:0000313" key="7">
    <source>
        <dbReference type="Proteomes" id="UP001595900"/>
    </source>
</evidence>
<dbReference type="InterPro" id="IPR050194">
    <property type="entry name" value="Glycosyltransferase_grp1"/>
</dbReference>
<proteinExistence type="predicted"/>
<dbReference type="Proteomes" id="UP001595900">
    <property type="component" value="Unassembled WGS sequence"/>
</dbReference>
<keyword evidence="3 6" id="KW-0808">Transferase</keyword>
<dbReference type="InterPro" id="IPR001296">
    <property type="entry name" value="Glyco_trans_1"/>
</dbReference>
<dbReference type="EMBL" id="JBHSCN010000006">
    <property type="protein sequence ID" value="MFC4244408.1"/>
    <property type="molecule type" value="Genomic_DNA"/>
</dbReference>
<dbReference type="InterPro" id="IPR028098">
    <property type="entry name" value="Glyco_trans_4-like_N"/>
</dbReference>
<evidence type="ECO:0000256" key="1">
    <source>
        <dbReference type="ARBA" id="ARBA00021292"/>
    </source>
</evidence>
<evidence type="ECO:0000259" key="5">
    <source>
        <dbReference type="Pfam" id="PF13439"/>
    </source>
</evidence>
<gene>
    <name evidence="6" type="ORF">ACFOYW_13595</name>
</gene>
<keyword evidence="7" id="KW-1185">Reference proteome</keyword>
<dbReference type="Pfam" id="PF13439">
    <property type="entry name" value="Glyco_transf_4"/>
    <property type="match status" value="1"/>
</dbReference>
<feature type="domain" description="Glycosyl transferase family 1" evidence="4">
    <location>
        <begin position="215"/>
        <end position="367"/>
    </location>
</feature>
<feature type="domain" description="Glycosyltransferase subfamily 4-like N-terminal" evidence="5">
    <location>
        <begin position="25"/>
        <end position="205"/>
    </location>
</feature>
<organism evidence="6 7">
    <name type="scientific">Gryllotalpicola reticulitermitis</name>
    <dbReference type="NCBI Taxonomy" id="1184153"/>
    <lineage>
        <taxon>Bacteria</taxon>
        <taxon>Bacillati</taxon>
        <taxon>Actinomycetota</taxon>
        <taxon>Actinomycetes</taxon>
        <taxon>Micrococcales</taxon>
        <taxon>Microbacteriaceae</taxon>
        <taxon>Gryllotalpicola</taxon>
    </lineage>
</organism>
<keyword evidence="2 6" id="KW-0328">Glycosyltransferase</keyword>
<reference evidence="7" key="1">
    <citation type="journal article" date="2019" name="Int. J. Syst. Evol. Microbiol.">
        <title>The Global Catalogue of Microorganisms (GCM) 10K type strain sequencing project: providing services to taxonomists for standard genome sequencing and annotation.</title>
        <authorList>
            <consortium name="The Broad Institute Genomics Platform"/>
            <consortium name="The Broad Institute Genome Sequencing Center for Infectious Disease"/>
            <person name="Wu L."/>
            <person name="Ma J."/>
        </authorList>
    </citation>
    <scope>NUCLEOTIDE SEQUENCE [LARGE SCALE GENOMIC DNA]</scope>
    <source>
        <strain evidence="7">CGMCC 1.10363</strain>
    </source>
</reference>
<dbReference type="Gene3D" id="3.40.50.2000">
    <property type="entry name" value="Glycogen Phosphorylase B"/>
    <property type="match status" value="2"/>
</dbReference>
<evidence type="ECO:0000256" key="3">
    <source>
        <dbReference type="ARBA" id="ARBA00022679"/>
    </source>
</evidence>
<evidence type="ECO:0000313" key="6">
    <source>
        <dbReference type="EMBL" id="MFC4244408.1"/>
    </source>
</evidence>
<sequence length="416" mass="46491">MTESSDASTKPLTIVLGCDTFAPDVNGAARFAERLAAGLVARGHTVHVIAPSRTIFKTGSWDERHEGARLHMHRLFSLRWYPHPWLRFMMPWTMARNAGRILDEVKPDAVHFQSHFVVGRGLSIAARKRGIRVIATNHTMPENMIEHTTVPKPLQPVLLKWSWRDATQILKQADAVTTPTRRAADYLESATGIRDVYAIGNGVRVSDYTPDFEHRGNRIVFVGRVTSEKRIEVLLHAVSMLPKTLDWSLEIVGDGELRHSLERLAAQLGVADRVTLSGLVSDEDLKKAYSRADVLAMPSTAELQSIVTMEAMASGLPVVAADAMALPHLVHDGENGFLFRPDDARDLAAKLQRILTLPDDEFRRMKKASLRLIQGHDIEWTLTAFECLYRGRPVVDPTARLDSEAEDREDHVAEGR</sequence>
<evidence type="ECO:0000256" key="2">
    <source>
        <dbReference type="ARBA" id="ARBA00022676"/>
    </source>
</evidence>
<dbReference type="RefSeq" id="WP_390229897.1">
    <property type="nucleotide sequence ID" value="NZ_JBHSCN010000006.1"/>
</dbReference>
<dbReference type="SUPFAM" id="SSF53756">
    <property type="entry name" value="UDP-Glycosyltransferase/glycogen phosphorylase"/>
    <property type="match status" value="1"/>
</dbReference>
<accession>A0ABV8Q9U2</accession>
<dbReference type="PANTHER" id="PTHR45947:SF3">
    <property type="entry name" value="SULFOQUINOVOSYL TRANSFERASE SQD2"/>
    <property type="match status" value="1"/>
</dbReference>